<feature type="domain" description="ER membrane protein complex subunit 7 beta-sandwich" evidence="8">
    <location>
        <begin position="51"/>
        <end position="167"/>
    </location>
</feature>
<accession>Q015M9</accession>
<feature type="region of interest" description="Disordered" evidence="6">
    <location>
        <begin position="200"/>
        <end position="227"/>
    </location>
</feature>
<dbReference type="GeneID" id="9837138"/>
<dbReference type="FunCoup" id="Q015M9">
    <property type="interactions" value="1805"/>
</dbReference>
<organism evidence="9 10">
    <name type="scientific">Ostreococcus tauri</name>
    <name type="common">Marine green alga</name>
    <dbReference type="NCBI Taxonomy" id="70448"/>
    <lineage>
        <taxon>Eukaryota</taxon>
        <taxon>Viridiplantae</taxon>
        <taxon>Chlorophyta</taxon>
        <taxon>Mamiellophyceae</taxon>
        <taxon>Mamiellales</taxon>
        <taxon>Bathycoccaceae</taxon>
        <taxon>Ostreococcus</taxon>
    </lineage>
</organism>
<reference evidence="10" key="1">
    <citation type="journal article" date="2006" name="Proc. Natl. Acad. Sci. U.S.A.">
        <title>Genome analysis of the smallest free-living eukaryote Ostreococcus tauri unveils many unique features.</title>
        <authorList>
            <person name="Derelle E."/>
            <person name="Ferraz C."/>
            <person name="Rombauts S."/>
            <person name="Rouze P."/>
            <person name="Worden A.Z."/>
            <person name="Robbens S."/>
            <person name="Partensky F."/>
            <person name="Degroeve S."/>
            <person name="Echeynie S."/>
            <person name="Cooke R."/>
            <person name="Saeys Y."/>
            <person name="Wuyts J."/>
            <person name="Jabbari K."/>
            <person name="Bowler C."/>
            <person name="Panaud O."/>
            <person name="Piegu B."/>
            <person name="Ball S.G."/>
            <person name="Ral J.-P."/>
            <person name="Bouget F.-Y."/>
            <person name="Piganeau G."/>
            <person name="De Baets B."/>
            <person name="Picard A."/>
            <person name="Delseny M."/>
            <person name="Demaille J."/>
            <person name="Van de Peer Y."/>
            <person name="Moreau H."/>
        </authorList>
    </citation>
    <scope>NUCLEOTIDE SEQUENCE [LARGE SCALE GENOMIC DNA]</scope>
    <source>
        <strain evidence="10">OTTH 0595 / CCAP 157/2 / RCC745</strain>
    </source>
</reference>
<dbReference type="PANTHER" id="PTHR13605">
    <property type="entry name" value="ER MEMBRANE PROTEIN COMPLEX SUBUNIT 7"/>
    <property type="match status" value="1"/>
</dbReference>
<comment type="caution">
    <text evidence="9">The sequence shown here is derived from an EMBL/GenBank/DDBJ whole genome shotgun (WGS) entry which is preliminary data.</text>
</comment>
<evidence type="ECO:0000256" key="2">
    <source>
        <dbReference type="ARBA" id="ARBA00022692"/>
    </source>
</evidence>
<evidence type="ECO:0000256" key="3">
    <source>
        <dbReference type="ARBA" id="ARBA00022729"/>
    </source>
</evidence>
<evidence type="ECO:0000256" key="4">
    <source>
        <dbReference type="ARBA" id="ARBA00022989"/>
    </source>
</evidence>
<sequence>MARRRPRSRARSIAVMVVLARAASARAQSVGRRESHAIEGRFDFTPLTAIGLNPNEITVTVSTESHGKRFARVRADGTFALRDVPAGRHRLDVDALGLNYPPLAVTVRGENDDEGEPGSVVATYAEDVEVVVETMPLKMVPASVAEYFEPATTLRPADVVKHPLFLVMCAMVLAVLMPKLLEMIDPEELEALRRDMARAGAKMERTTNAPRPERVAATSTSNANKMD</sequence>
<dbReference type="KEGG" id="ota:OT_ostta07g01410"/>
<reference evidence="9 10" key="2">
    <citation type="journal article" date="2014" name="BMC Genomics">
        <title>An improved genome of the model marine alga Ostreococcus tauri unfolds by assessing Illumina de novo assemblies.</title>
        <authorList>
            <person name="Blanc-Mathieu R."/>
            <person name="Verhelst B."/>
            <person name="Derelle E."/>
            <person name="Rombauts S."/>
            <person name="Bouget F.Y."/>
            <person name="Carre I."/>
            <person name="Chateau A."/>
            <person name="Eyre-Walker A."/>
            <person name="Grimsley N."/>
            <person name="Moreau H."/>
            <person name="Piegu B."/>
            <person name="Rivals E."/>
            <person name="Schackwitz W."/>
            <person name="Van de Peer Y."/>
            <person name="Piganeau G."/>
        </authorList>
    </citation>
    <scope>NUCLEOTIDE SEQUENCE [LARGE SCALE GENOMIC DNA]</scope>
    <source>
        <strain evidence="10">OTTH 0595 / CCAP 157/2 / RCC745</strain>
    </source>
</reference>
<dbReference type="PANTHER" id="PTHR13605:SF4">
    <property type="entry name" value="ER MEMBRANE PROTEIN COMPLEX SUBUNIT 7"/>
    <property type="match status" value="1"/>
</dbReference>
<dbReference type="AlphaFoldDB" id="Q015M9"/>
<evidence type="ECO:0000256" key="1">
    <source>
        <dbReference type="ARBA" id="ARBA00004167"/>
    </source>
</evidence>
<evidence type="ECO:0000256" key="7">
    <source>
        <dbReference type="SAM" id="SignalP"/>
    </source>
</evidence>
<comment type="subcellular location">
    <subcellularLocation>
        <location evidence="1">Membrane</location>
        <topology evidence="1">Single-pass membrane protein</topology>
    </subcellularLocation>
</comment>
<dbReference type="GO" id="GO:0072546">
    <property type="term" value="C:EMC complex"/>
    <property type="evidence" value="ECO:0007669"/>
    <property type="project" value="TreeGrafter"/>
</dbReference>
<dbReference type="RefSeq" id="XP_003080233.1">
    <property type="nucleotide sequence ID" value="XM_003080185.1"/>
</dbReference>
<dbReference type="InParanoid" id="Q015M9"/>
<evidence type="ECO:0000256" key="5">
    <source>
        <dbReference type="ARBA" id="ARBA00023136"/>
    </source>
</evidence>
<feature type="compositionally biased region" description="Polar residues" evidence="6">
    <location>
        <begin position="217"/>
        <end position="227"/>
    </location>
</feature>
<evidence type="ECO:0000256" key="6">
    <source>
        <dbReference type="SAM" id="MobiDB-lite"/>
    </source>
</evidence>
<keyword evidence="3 7" id="KW-0732">Signal</keyword>
<dbReference type="STRING" id="70448.Q015M9"/>
<dbReference type="Pfam" id="PF09430">
    <property type="entry name" value="EMC7_beta-sandw"/>
    <property type="match status" value="1"/>
</dbReference>
<keyword evidence="2" id="KW-0812">Transmembrane</keyword>
<name>Q015M9_OSTTA</name>
<dbReference type="Proteomes" id="UP000009170">
    <property type="component" value="Unassembled WGS sequence"/>
</dbReference>
<proteinExistence type="predicted"/>
<evidence type="ECO:0000259" key="8">
    <source>
        <dbReference type="Pfam" id="PF09430"/>
    </source>
</evidence>
<dbReference type="OrthoDB" id="27095at2759"/>
<evidence type="ECO:0000313" key="9">
    <source>
        <dbReference type="EMBL" id="CAL54400.1"/>
    </source>
</evidence>
<dbReference type="EMBL" id="CAID01000007">
    <property type="protein sequence ID" value="CAL54400.1"/>
    <property type="molecule type" value="Genomic_DNA"/>
</dbReference>
<feature type="chain" id="PRO_5004162450" description="ER membrane protein complex subunit 7 beta-sandwich domain-containing protein" evidence="7">
    <location>
        <begin position="28"/>
        <end position="227"/>
    </location>
</feature>
<protein>
    <recommendedName>
        <fullName evidence="8">ER membrane protein complex subunit 7 beta-sandwich domain-containing protein</fullName>
    </recommendedName>
</protein>
<dbReference type="InterPro" id="IPR019008">
    <property type="entry name" value="Beta_sandwich_EMC7"/>
</dbReference>
<feature type="signal peptide" evidence="7">
    <location>
        <begin position="1"/>
        <end position="27"/>
    </location>
</feature>
<keyword evidence="4" id="KW-1133">Transmembrane helix</keyword>
<dbReference type="OMA" id="MALMVIM"/>
<keyword evidence="10" id="KW-1185">Reference proteome</keyword>
<keyword evidence="5" id="KW-0472">Membrane</keyword>
<dbReference type="InterPro" id="IPR039163">
    <property type="entry name" value="EMC7"/>
</dbReference>
<gene>
    <name evidence="9" type="ORF">OT_ostta07g01410</name>
</gene>
<evidence type="ECO:0000313" key="10">
    <source>
        <dbReference type="Proteomes" id="UP000009170"/>
    </source>
</evidence>